<dbReference type="RefSeq" id="WP_051536749.1">
    <property type="nucleotide sequence ID" value="NZ_FOUT01000027.1"/>
</dbReference>
<proteinExistence type="predicted"/>
<sequence>MIFERGYFQSKSITESFVNESLREVKMFSHTKPYSNSNTVFLSHKHSDLKDLQGVMGLLKEYDVKVYIDSMDNKMPKETSGETATRIKDVIKFSKKFILLATEKAIESYWCNWELGFGDTHKFIDNIAILPMKEPGTYDHNYKGNEYLQIYPRIDYNKSFTNIHGHFFKEGYYVKKPANKEGTVYITELSEWLKQ</sequence>
<dbReference type="Proteomes" id="UP000182961">
    <property type="component" value="Unassembled WGS sequence"/>
</dbReference>
<dbReference type="eggNOG" id="ENOG5032UB7">
    <property type="taxonomic scope" value="Bacteria"/>
</dbReference>
<dbReference type="Gene3D" id="3.40.50.10140">
    <property type="entry name" value="Toll/interleukin-1 receptor homology (TIR) domain"/>
    <property type="match status" value="1"/>
</dbReference>
<dbReference type="SUPFAM" id="SSF52200">
    <property type="entry name" value="Toll/Interleukin receptor TIR domain"/>
    <property type="match status" value="1"/>
</dbReference>
<name>A0A1I5A6K6_9FLAO</name>
<dbReference type="InterPro" id="IPR035897">
    <property type="entry name" value="Toll_tir_struct_dom_sf"/>
</dbReference>
<keyword evidence="3" id="KW-1185">Reference proteome</keyword>
<dbReference type="AlphaFoldDB" id="A0A1I5A6K6"/>
<evidence type="ECO:0000313" key="2">
    <source>
        <dbReference type="EMBL" id="SFN58000.1"/>
    </source>
</evidence>
<dbReference type="InterPro" id="IPR000157">
    <property type="entry name" value="TIR_dom"/>
</dbReference>
<evidence type="ECO:0000313" key="3">
    <source>
        <dbReference type="Proteomes" id="UP000182961"/>
    </source>
</evidence>
<protein>
    <recommendedName>
        <fullName evidence="1">TIR domain-containing protein</fullName>
    </recommendedName>
</protein>
<feature type="domain" description="TIR" evidence="1">
    <location>
        <begin position="40"/>
        <end position="120"/>
    </location>
</feature>
<reference evidence="3" key="1">
    <citation type="submission" date="2016-10" db="EMBL/GenBank/DDBJ databases">
        <authorList>
            <person name="Varghese N."/>
            <person name="Submissions S."/>
        </authorList>
    </citation>
    <scope>NUCLEOTIDE SEQUENCE [LARGE SCALE GENOMIC DNA]</scope>
    <source>
        <strain evidence="3">DSM 4002</strain>
    </source>
</reference>
<dbReference type="EMBL" id="FOUT01000027">
    <property type="protein sequence ID" value="SFN58000.1"/>
    <property type="molecule type" value="Genomic_DNA"/>
</dbReference>
<gene>
    <name evidence="2" type="ORF">SAMN05444143_1275</name>
</gene>
<evidence type="ECO:0000259" key="1">
    <source>
        <dbReference type="Pfam" id="PF13676"/>
    </source>
</evidence>
<dbReference type="GO" id="GO:0007165">
    <property type="term" value="P:signal transduction"/>
    <property type="evidence" value="ECO:0007669"/>
    <property type="project" value="InterPro"/>
</dbReference>
<organism evidence="2 3">
    <name type="scientific">Flavobacterium succinicans</name>
    <dbReference type="NCBI Taxonomy" id="29536"/>
    <lineage>
        <taxon>Bacteria</taxon>
        <taxon>Pseudomonadati</taxon>
        <taxon>Bacteroidota</taxon>
        <taxon>Flavobacteriia</taxon>
        <taxon>Flavobacteriales</taxon>
        <taxon>Flavobacteriaceae</taxon>
        <taxon>Flavobacterium</taxon>
    </lineage>
</organism>
<accession>A0A1I5A6K6</accession>
<dbReference type="Pfam" id="PF13676">
    <property type="entry name" value="TIR_2"/>
    <property type="match status" value="1"/>
</dbReference>